<dbReference type="AlphaFoldDB" id="A0AAW0X2V1"/>
<evidence type="ECO:0000256" key="2">
    <source>
        <dbReference type="SAM" id="MobiDB-lite"/>
    </source>
</evidence>
<proteinExistence type="predicted"/>
<feature type="region of interest" description="Disordered" evidence="2">
    <location>
        <begin position="512"/>
        <end position="544"/>
    </location>
</feature>
<protein>
    <submittedName>
        <fullName evidence="3">Uncharacterized protein</fullName>
    </submittedName>
</protein>
<dbReference type="EMBL" id="JARKIK010000042">
    <property type="protein sequence ID" value="KAK8737480.1"/>
    <property type="molecule type" value="Genomic_DNA"/>
</dbReference>
<feature type="compositionally biased region" description="Polar residues" evidence="2">
    <location>
        <begin position="513"/>
        <end position="525"/>
    </location>
</feature>
<comment type="caution">
    <text evidence="3">The sequence shown here is derived from an EMBL/GenBank/DDBJ whole genome shotgun (WGS) entry which is preliminary data.</text>
</comment>
<name>A0AAW0X2V1_CHEQU</name>
<feature type="region of interest" description="Disordered" evidence="2">
    <location>
        <begin position="629"/>
        <end position="669"/>
    </location>
</feature>
<feature type="region of interest" description="Disordered" evidence="2">
    <location>
        <begin position="67"/>
        <end position="113"/>
    </location>
</feature>
<feature type="coiled-coil region" evidence="1">
    <location>
        <begin position="236"/>
        <end position="263"/>
    </location>
</feature>
<sequence length="922" mass="103347">APVVGDKSLSLSSRLFQKQPQKLYKYLENKDLCEVVIPVQNNTGITNSVPVNNGDDILHYSGMIPNKNADSKELSKSTVSEDRPKNLNNLGLSEGKGYSIPEDNGNFENSSSSSIPRLQLELSASPNNISDIKDEKNAVSKDVKDVCNSTIRESSVDGYETLTVPLIKNCRELGNSRQSSLQTSSEDLREVSLMVHDECSGLLSLALAATSSLNCVIRLLRQVSTLQLGVDTPRVTKNVLEELSEYEDQHSSLETRLSAAAAQLQMAVAQVQGIEIIIGEQEREASRVEECASRLLAQVEAGLESNGLKHMVAVTSPRRRSTARMIDDIASALTLLLGELNRKSLRNCNMEVELARHYEEIQLLREALLKEEKRLRAVELELTRAKEQSKAEAASLKQCLAQAEENLHDTQLEKMKLSETSKKQAVENGVMIIQLQHKLTDLQRETDSIVSNLEHRLQATAKEKQALESTSEELKNQLRLRTKQSNLVEEENNLLIEGLRVTIRRQQNEMDQLRQQLDSTSGQKNDLSRRVNELESELSTEQEQHQNLIKDASDLKTSISNLKLEHTGVEKTLRDKLNESLATQCELEGRIRSLDLIVLQLRTELQMEKHRSTALSDETSSLHKKVKDLQERVWSQTRRQRNNSSDSIRSGDSMKSSSGHRSTGDSAWGKHASPEFSSYLSLLPSAASNDKVDQQVQCMMKEVGDGQAREEHLHTLLREKDAALHSLQYSLSTQITAKNHELEELTGKVTFLEDQLGSLLSGLEVSAAIGNITTEVGRLLQDRTSHLDSLDDSSHWLQEEMSSLALENQTLNNQLLAVKRNEEDARQEAQESARRARQEAREERLAAVRLREKCLQLQTKLDSLQFTLNQERDERRLSETVHGIKHQEFGSLLESTAVLQQTLENQECNANILGSLHSSINP</sequence>
<feature type="coiled-coil region" evidence="1">
    <location>
        <begin position="808"/>
        <end position="853"/>
    </location>
</feature>
<feature type="compositionally biased region" description="Basic and acidic residues" evidence="2">
    <location>
        <begin position="69"/>
        <end position="85"/>
    </location>
</feature>
<organism evidence="3 4">
    <name type="scientific">Cherax quadricarinatus</name>
    <name type="common">Australian red claw crayfish</name>
    <dbReference type="NCBI Taxonomy" id="27406"/>
    <lineage>
        <taxon>Eukaryota</taxon>
        <taxon>Metazoa</taxon>
        <taxon>Ecdysozoa</taxon>
        <taxon>Arthropoda</taxon>
        <taxon>Crustacea</taxon>
        <taxon>Multicrustacea</taxon>
        <taxon>Malacostraca</taxon>
        <taxon>Eumalacostraca</taxon>
        <taxon>Eucarida</taxon>
        <taxon>Decapoda</taxon>
        <taxon>Pleocyemata</taxon>
        <taxon>Astacidea</taxon>
        <taxon>Parastacoidea</taxon>
        <taxon>Parastacidae</taxon>
        <taxon>Cherax</taxon>
    </lineage>
</organism>
<reference evidence="3 4" key="1">
    <citation type="journal article" date="2024" name="BMC Genomics">
        <title>Genome assembly of redclaw crayfish (Cherax quadricarinatus) provides insights into its immune adaptation and hypoxia tolerance.</title>
        <authorList>
            <person name="Liu Z."/>
            <person name="Zheng J."/>
            <person name="Li H."/>
            <person name="Fang K."/>
            <person name="Wang S."/>
            <person name="He J."/>
            <person name="Zhou D."/>
            <person name="Weng S."/>
            <person name="Chi M."/>
            <person name="Gu Z."/>
            <person name="He J."/>
            <person name="Li F."/>
            <person name="Wang M."/>
        </authorList>
    </citation>
    <scope>NUCLEOTIDE SEQUENCE [LARGE SCALE GENOMIC DNA]</scope>
    <source>
        <strain evidence="3">ZL_2023a</strain>
    </source>
</reference>
<keyword evidence="4" id="KW-1185">Reference proteome</keyword>
<gene>
    <name evidence="3" type="ORF">OTU49_004511</name>
</gene>
<evidence type="ECO:0000313" key="4">
    <source>
        <dbReference type="Proteomes" id="UP001445076"/>
    </source>
</evidence>
<evidence type="ECO:0000313" key="3">
    <source>
        <dbReference type="EMBL" id="KAK8737480.1"/>
    </source>
</evidence>
<evidence type="ECO:0000256" key="1">
    <source>
        <dbReference type="SAM" id="Coils"/>
    </source>
</evidence>
<feature type="non-terminal residue" evidence="3">
    <location>
        <position position="1"/>
    </location>
</feature>
<dbReference type="Proteomes" id="UP001445076">
    <property type="component" value="Unassembled WGS sequence"/>
</dbReference>
<accession>A0AAW0X2V1</accession>
<feature type="compositionally biased region" description="Polar residues" evidence="2">
    <location>
        <begin position="633"/>
        <end position="665"/>
    </location>
</feature>
<feature type="coiled-coil region" evidence="1">
    <location>
        <begin position="354"/>
        <end position="420"/>
    </location>
</feature>
<keyword evidence="1" id="KW-0175">Coiled coil</keyword>